<dbReference type="Pfam" id="PF14223">
    <property type="entry name" value="Retrotran_gag_2"/>
    <property type="match status" value="1"/>
</dbReference>
<proteinExistence type="predicted"/>
<name>A0A4Y1QRG8_PRUDU</name>
<organism evidence="1">
    <name type="scientific">Prunus dulcis</name>
    <name type="common">Almond</name>
    <name type="synonym">Amygdalus dulcis</name>
    <dbReference type="NCBI Taxonomy" id="3755"/>
    <lineage>
        <taxon>Eukaryota</taxon>
        <taxon>Viridiplantae</taxon>
        <taxon>Streptophyta</taxon>
        <taxon>Embryophyta</taxon>
        <taxon>Tracheophyta</taxon>
        <taxon>Spermatophyta</taxon>
        <taxon>Magnoliopsida</taxon>
        <taxon>eudicotyledons</taxon>
        <taxon>Gunneridae</taxon>
        <taxon>Pentapetalae</taxon>
        <taxon>rosids</taxon>
        <taxon>fabids</taxon>
        <taxon>Rosales</taxon>
        <taxon>Rosaceae</taxon>
        <taxon>Amygdaloideae</taxon>
        <taxon>Amygdaleae</taxon>
        <taxon>Prunus</taxon>
    </lineage>
</organism>
<dbReference type="PANTHER" id="PTHR47481">
    <property type="match status" value="1"/>
</dbReference>
<dbReference type="PANTHER" id="PTHR47481:SF22">
    <property type="entry name" value="RETROTRANSPOSON GAG DOMAIN-CONTAINING PROTEIN"/>
    <property type="match status" value="1"/>
</dbReference>
<evidence type="ECO:0000313" key="1">
    <source>
        <dbReference type="EMBL" id="BBG94462.1"/>
    </source>
</evidence>
<dbReference type="AlphaFoldDB" id="A0A4Y1QRG8"/>
<protein>
    <submittedName>
        <fullName evidence="1">Uncharacterized protein</fullName>
    </submittedName>
</protein>
<dbReference type="EMBL" id="AP019297">
    <property type="protein sequence ID" value="BBG94462.1"/>
    <property type="molecule type" value="Genomic_DNA"/>
</dbReference>
<sequence length="286" mass="31779">MMLKDDKFLKWHYQLEYVLEGYNLFGHFDDSSIALSKFTILDDKGFTSELTAAYKDWVKIDKALLSLLIATLSNDVIEYVIGCKTAHDAWMNLTNPYATVSRARSDSIEKFLLRLKHIRDHLIVTCVSVSDDDMIIAALNGLPYEYDMIKTVLVALGTSISFKDFRNQLLTAKQAAKARVLSSHAPMVGMLSQSTPFVSSHAFSGSGHGDGLLPTPQMPHTGYMSSYPFVQSSSHAFSGRGKFSGSRPFGHDFQGKFQGPPKSCGGVVPECQIYSKRGHIAFFFHN</sequence>
<accession>A0A4Y1QRG8</accession>
<reference evidence="1" key="1">
    <citation type="journal article" date="2019" name="Science">
        <title>Mutation of a bHLH transcription factor allowed almond domestication.</title>
        <authorList>
            <person name="Sanchez-Perez R."/>
            <person name="Pavan S."/>
            <person name="Mazzeo R."/>
            <person name="Moldovan C."/>
            <person name="Aiese Cigliano R."/>
            <person name="Del Cueto J."/>
            <person name="Ricciardi F."/>
            <person name="Lotti C."/>
            <person name="Ricciardi L."/>
            <person name="Dicenta F."/>
            <person name="Lopez-Marques R.L."/>
            <person name="Lindberg Moller B."/>
        </authorList>
    </citation>
    <scope>NUCLEOTIDE SEQUENCE</scope>
</reference>
<gene>
    <name evidence="1" type="ORF">Prudu_002755</name>
</gene>